<accession>A0A811SHQ9</accession>
<protein>
    <submittedName>
        <fullName evidence="1">Uncharacterized protein</fullName>
    </submittedName>
</protein>
<gene>
    <name evidence="1" type="ORF">NCGR_LOCUS66437</name>
</gene>
<organism evidence="1 2">
    <name type="scientific">Miscanthus lutarioriparius</name>
    <dbReference type="NCBI Taxonomy" id="422564"/>
    <lineage>
        <taxon>Eukaryota</taxon>
        <taxon>Viridiplantae</taxon>
        <taxon>Streptophyta</taxon>
        <taxon>Embryophyta</taxon>
        <taxon>Tracheophyta</taxon>
        <taxon>Spermatophyta</taxon>
        <taxon>Magnoliopsida</taxon>
        <taxon>Liliopsida</taxon>
        <taxon>Poales</taxon>
        <taxon>Poaceae</taxon>
        <taxon>PACMAD clade</taxon>
        <taxon>Panicoideae</taxon>
        <taxon>Andropogonodae</taxon>
        <taxon>Andropogoneae</taxon>
        <taxon>Saccharinae</taxon>
        <taxon>Miscanthus</taxon>
    </lineage>
</organism>
<sequence length="138" mass="15409">MAWPAQGIGMASKSLVLIFPPLSPTVATNAPMFAFSDDLCEDGTNCQLPPRYRCYKGPVISPVHDEPEENSKSFVIYNLANQLVDLQRRFNNLEMNRSGQTARVASNPRAIYSNKKRSRFLPYHGQTTKILASFKVTG</sequence>
<dbReference type="Proteomes" id="UP000604825">
    <property type="component" value="Unassembled WGS sequence"/>
</dbReference>
<evidence type="ECO:0000313" key="2">
    <source>
        <dbReference type="Proteomes" id="UP000604825"/>
    </source>
</evidence>
<dbReference type="EMBL" id="CAJGYO010000463">
    <property type="protein sequence ID" value="CAD6342339.1"/>
    <property type="molecule type" value="Genomic_DNA"/>
</dbReference>
<dbReference type="AlphaFoldDB" id="A0A811SHQ9"/>
<name>A0A811SHQ9_9POAL</name>
<keyword evidence="2" id="KW-1185">Reference proteome</keyword>
<reference evidence="1" key="1">
    <citation type="submission" date="2020-10" db="EMBL/GenBank/DDBJ databases">
        <authorList>
            <person name="Han B."/>
            <person name="Lu T."/>
            <person name="Zhao Q."/>
            <person name="Huang X."/>
            <person name="Zhao Y."/>
        </authorList>
    </citation>
    <scope>NUCLEOTIDE SEQUENCE</scope>
</reference>
<proteinExistence type="predicted"/>
<dbReference type="OrthoDB" id="248320at2759"/>
<comment type="caution">
    <text evidence="1">The sequence shown here is derived from an EMBL/GenBank/DDBJ whole genome shotgun (WGS) entry which is preliminary data.</text>
</comment>
<evidence type="ECO:0000313" key="1">
    <source>
        <dbReference type="EMBL" id="CAD6342339.1"/>
    </source>
</evidence>